<feature type="domain" description="Histidine kinase/HSP90-like ATPase" evidence="5">
    <location>
        <begin position="623"/>
        <end position="709"/>
    </location>
</feature>
<dbReference type="EMBL" id="APOJ01000025">
    <property type="protein sequence ID" value="ENU26767.1"/>
    <property type="molecule type" value="Genomic_DNA"/>
</dbReference>
<keyword evidence="4" id="KW-0472">Membrane</keyword>
<protein>
    <recommendedName>
        <fullName evidence="5">Histidine kinase/HSP90-like ATPase domain-containing protein</fullName>
    </recommendedName>
</protein>
<dbReference type="InterPro" id="IPR003594">
    <property type="entry name" value="HATPase_dom"/>
</dbReference>
<dbReference type="PANTHER" id="PTHR24421">
    <property type="entry name" value="NITRATE/NITRITE SENSOR PROTEIN NARX-RELATED"/>
    <property type="match status" value="1"/>
</dbReference>
<keyword evidence="1" id="KW-0808">Transferase</keyword>
<evidence type="ECO:0000313" key="6">
    <source>
        <dbReference type="EMBL" id="ENU26767.1"/>
    </source>
</evidence>
<feature type="transmembrane region" description="Helical" evidence="4">
    <location>
        <begin position="262"/>
        <end position="281"/>
    </location>
</feature>
<feature type="transmembrane region" description="Helical" evidence="4">
    <location>
        <begin position="207"/>
        <end position="224"/>
    </location>
</feature>
<feature type="transmembrane region" description="Helical" evidence="4">
    <location>
        <begin position="327"/>
        <end position="347"/>
    </location>
</feature>
<dbReference type="InterPro" id="IPR050482">
    <property type="entry name" value="Sensor_HK_TwoCompSys"/>
</dbReference>
<comment type="caution">
    <text evidence="6">The sequence shown here is derived from an EMBL/GenBank/DDBJ whole genome shotgun (WGS) entry which is preliminary data.</text>
</comment>
<dbReference type="GeneID" id="92835693"/>
<dbReference type="Gene3D" id="3.30.565.10">
    <property type="entry name" value="Histidine kinase-like ATPase, C-terminal domain"/>
    <property type="match status" value="1"/>
</dbReference>
<keyword evidence="2" id="KW-0418">Kinase</keyword>
<accession>A0ABP2TWZ3</accession>
<dbReference type="SUPFAM" id="SSF55874">
    <property type="entry name" value="ATPase domain of HSP90 chaperone/DNA topoisomerase II/histidine kinase"/>
    <property type="match status" value="1"/>
</dbReference>
<gene>
    <name evidence="6" type="ORF">F992_02316</name>
</gene>
<keyword evidence="4" id="KW-0812">Transmembrane</keyword>
<evidence type="ECO:0000256" key="3">
    <source>
        <dbReference type="ARBA" id="ARBA00023012"/>
    </source>
</evidence>
<keyword evidence="7" id="KW-1185">Reference proteome</keyword>
<reference evidence="6 7" key="2">
    <citation type="journal article" date="2016" name="Int. J. Syst. Evol. Microbiol.">
        <title>Taxonomy of haemolytic and/or proteolytic strains of the genus Acinetobacter with the proposal of Acinetobacter courvalinii sp. nov. (genomic species 14 sensu Bouvet &amp; Jeanjean), Acinetobacter dispersus sp. nov. (genomic species 17), Acinetobacter modestus sp. nov., Acinetobacter proteolyticus sp. nov. and Acinetobacter vivianii sp. nov.</title>
        <authorList>
            <person name="Nemec A."/>
            <person name="Radolfova-Krizova L."/>
            <person name="Maixnerova M."/>
            <person name="Vrestiakova E."/>
            <person name="Jezek P."/>
            <person name="Sedo O."/>
        </authorList>
    </citation>
    <scope>NUCLEOTIDE SEQUENCE [LARGE SCALE GENOMIC DNA]</scope>
    <source>
        <strain evidence="6 7">NIPH 236</strain>
    </source>
</reference>
<dbReference type="PANTHER" id="PTHR24421:SF63">
    <property type="entry name" value="SENSOR HISTIDINE KINASE DESK"/>
    <property type="match status" value="1"/>
</dbReference>
<feature type="transmembrane region" description="Helical" evidence="4">
    <location>
        <begin position="293"/>
        <end position="315"/>
    </location>
</feature>
<feature type="transmembrane region" description="Helical" evidence="4">
    <location>
        <begin position="138"/>
        <end position="160"/>
    </location>
</feature>
<feature type="transmembrane region" description="Helical" evidence="4">
    <location>
        <begin position="386"/>
        <end position="404"/>
    </location>
</feature>
<sequence length="709" mass="80101">MIKTPFVAMWGILLTGIMLTLFAVGIALFQPWFGLTLALENDHIVIDTISISHVKVQKGEVVQSISSVDGRNKIELIKSDIIEDPDQLETYQLTRQFFSRQNHFANMVSQPQISLNFANGNNVVLNVELTRPLNSLPFVFWIQILVGLCSFLIGGWVWAISHKRYTTFILFVAGCCIMVASFSAAIYSTRVLALPAPLFELLSNLNHTGAALFGIVLVLLFSNYPSSRLLPLTLQLSFIAVMLCWWLCDILKVFFVGPTIGAFVPLLIALSLIILLSWLQYRKAKYDPIAQAALRWFGLSLMLGAGIPVLIVSMPNLLDINAAMPQGYAFLFFLLMYVGVVQGVARYKLFELESWIFRILFSMLGFFLLVLLDAILVIVLSPFVSLSLAILICGLVWLPLRGWLQENFLQRKNLSDSQLFERILQVSFAVSKEDRQLQWKALLNDLFQPLNIETSNQINHSHIGDNGLVLYIPQVEGLEAIRLSYPQQGRRLFSEYDQQLIQNLLPFLTQAIESRVAYDRGVLEERHRIARDLHDDLGAKLLSGLYQKDLDQIKVTIRQTIAEMRTIVSGLLGTGVELNIVLQEFEHEVATRLQSCGIDFIWQQNLGNTSIILSYTQYRNYISMLREIVSNIIKYANAQQISISISISDSQLVSVIYDDGNGFEAEQNEQTKGNGLRNLRERAIELSATLYFQSLSEIKGSRIELTFPL</sequence>
<keyword evidence="3" id="KW-0902">Two-component regulatory system</keyword>
<organism evidence="6 7">
    <name type="scientific">Acinetobacter modestus</name>
    <dbReference type="NCBI Taxonomy" id="1776740"/>
    <lineage>
        <taxon>Bacteria</taxon>
        <taxon>Pseudomonadati</taxon>
        <taxon>Pseudomonadota</taxon>
        <taxon>Gammaproteobacteria</taxon>
        <taxon>Moraxellales</taxon>
        <taxon>Moraxellaceae</taxon>
        <taxon>Acinetobacter</taxon>
    </lineage>
</organism>
<feature type="transmembrane region" description="Helical" evidence="4">
    <location>
        <begin position="359"/>
        <end position="380"/>
    </location>
</feature>
<proteinExistence type="predicted"/>
<evidence type="ECO:0000256" key="2">
    <source>
        <dbReference type="ARBA" id="ARBA00022777"/>
    </source>
</evidence>
<evidence type="ECO:0000256" key="1">
    <source>
        <dbReference type="ARBA" id="ARBA00022679"/>
    </source>
</evidence>
<evidence type="ECO:0000313" key="7">
    <source>
        <dbReference type="Proteomes" id="UP000013190"/>
    </source>
</evidence>
<dbReference type="RefSeq" id="WP_004662795.1">
    <property type="nucleotide sequence ID" value="NZ_BMDV01000001.1"/>
</dbReference>
<dbReference type="Pfam" id="PF02518">
    <property type="entry name" value="HATPase_c"/>
    <property type="match status" value="1"/>
</dbReference>
<dbReference type="Proteomes" id="UP000013190">
    <property type="component" value="Unassembled WGS sequence"/>
</dbReference>
<name>A0ABP2TWZ3_9GAMM</name>
<evidence type="ECO:0000259" key="5">
    <source>
        <dbReference type="Pfam" id="PF02518"/>
    </source>
</evidence>
<feature type="transmembrane region" description="Helical" evidence="4">
    <location>
        <begin position="7"/>
        <end position="29"/>
    </location>
</feature>
<evidence type="ECO:0000256" key="4">
    <source>
        <dbReference type="SAM" id="Phobius"/>
    </source>
</evidence>
<feature type="transmembrane region" description="Helical" evidence="4">
    <location>
        <begin position="236"/>
        <end position="256"/>
    </location>
</feature>
<reference evidence="7" key="1">
    <citation type="submission" date="2013-02" db="EMBL/GenBank/DDBJ databases">
        <title>The Genome Sequence of Acinetobacter sp. NIPH 236.</title>
        <authorList>
            <consortium name="The Broad Institute Genome Sequencing Platform"/>
            <consortium name="The Broad Institute Genome Sequencing Center for Infectious Disease"/>
            <person name="Cerqueira G."/>
            <person name="Feldgarden M."/>
            <person name="Courvalin P."/>
            <person name="Perichon B."/>
            <person name="Grillot-Courvalin C."/>
            <person name="Clermont D."/>
            <person name="Rocha E."/>
            <person name="Yoon E.-J."/>
            <person name="Nemec A."/>
            <person name="Walker B."/>
            <person name="Young S.K."/>
            <person name="Zeng Q."/>
            <person name="Gargeya S."/>
            <person name="Fitzgerald M."/>
            <person name="Haas B."/>
            <person name="Abouelleil A."/>
            <person name="Alvarado L."/>
            <person name="Arachchi H.M."/>
            <person name="Berlin A.M."/>
            <person name="Chapman S.B."/>
            <person name="Dewar J."/>
            <person name="Goldberg J."/>
            <person name="Griggs A."/>
            <person name="Gujja S."/>
            <person name="Hansen M."/>
            <person name="Howarth C."/>
            <person name="Imamovic A."/>
            <person name="Larimer J."/>
            <person name="McCowan C."/>
            <person name="Murphy C."/>
            <person name="Neiman D."/>
            <person name="Pearson M."/>
            <person name="Priest M."/>
            <person name="Roberts A."/>
            <person name="Saif S."/>
            <person name="Shea T."/>
            <person name="Sisk P."/>
            <person name="Sykes S."/>
            <person name="Wortman J."/>
            <person name="Nusbaum C."/>
            <person name="Birren B."/>
        </authorList>
    </citation>
    <scope>NUCLEOTIDE SEQUENCE [LARGE SCALE GENOMIC DNA]</scope>
    <source>
        <strain evidence="7">NIPH 236</strain>
    </source>
</reference>
<dbReference type="InterPro" id="IPR036890">
    <property type="entry name" value="HATPase_C_sf"/>
</dbReference>
<feature type="transmembrane region" description="Helical" evidence="4">
    <location>
        <begin position="167"/>
        <end position="187"/>
    </location>
</feature>
<keyword evidence="4" id="KW-1133">Transmembrane helix</keyword>